<feature type="compositionally biased region" description="Polar residues" evidence="6">
    <location>
        <begin position="394"/>
        <end position="409"/>
    </location>
</feature>
<reference evidence="8 9" key="1">
    <citation type="submission" date="2023-08" db="EMBL/GenBank/DDBJ databases">
        <title>A Necator americanus chromosomal reference genome.</title>
        <authorList>
            <person name="Ilik V."/>
            <person name="Petrzelkova K.J."/>
            <person name="Pardy F."/>
            <person name="Fuh T."/>
            <person name="Niatou-Singa F.S."/>
            <person name="Gouil Q."/>
            <person name="Baker L."/>
            <person name="Ritchie M.E."/>
            <person name="Jex A.R."/>
            <person name="Gazzola D."/>
            <person name="Li H."/>
            <person name="Toshio Fujiwara R."/>
            <person name="Zhan B."/>
            <person name="Aroian R.V."/>
            <person name="Pafco B."/>
            <person name="Schwarz E.M."/>
        </authorList>
    </citation>
    <scope>NUCLEOTIDE SEQUENCE [LARGE SCALE GENOMIC DNA]</scope>
    <source>
        <strain evidence="8 9">Aroian</strain>
        <tissue evidence="8">Whole animal</tissue>
    </source>
</reference>
<feature type="compositionally biased region" description="Low complexity" evidence="6">
    <location>
        <begin position="293"/>
        <end position="328"/>
    </location>
</feature>
<evidence type="ECO:0000256" key="1">
    <source>
        <dbReference type="ARBA" id="ARBA00004613"/>
    </source>
</evidence>
<feature type="compositionally biased region" description="Low complexity" evidence="6">
    <location>
        <begin position="534"/>
        <end position="551"/>
    </location>
</feature>
<dbReference type="Pfam" id="PF00014">
    <property type="entry name" value="Kunitz_BPTI"/>
    <property type="match status" value="2"/>
</dbReference>
<protein>
    <recommendedName>
        <fullName evidence="7">BPTI/Kunitz inhibitor domain-containing protein</fullName>
    </recommendedName>
</protein>
<feature type="compositionally biased region" description="Acidic residues" evidence="6">
    <location>
        <begin position="922"/>
        <end position="932"/>
    </location>
</feature>
<evidence type="ECO:0000313" key="9">
    <source>
        <dbReference type="Proteomes" id="UP001303046"/>
    </source>
</evidence>
<dbReference type="PROSITE" id="PS50279">
    <property type="entry name" value="BPTI_KUNITZ_2"/>
    <property type="match status" value="2"/>
</dbReference>
<dbReference type="InterPro" id="IPR020901">
    <property type="entry name" value="Prtase_inh_Kunz-CS"/>
</dbReference>
<accession>A0ABR1DZ06</accession>
<keyword evidence="5" id="KW-1015">Disulfide bond</keyword>
<dbReference type="PANTHER" id="PTHR10083:SF381">
    <property type="entry name" value="BPTI_KUNITZ INHIBITOR DOMAIN-CONTAINING PROTEIN"/>
    <property type="match status" value="1"/>
</dbReference>
<dbReference type="PRINTS" id="PR00759">
    <property type="entry name" value="BASICPTASE"/>
</dbReference>
<feature type="compositionally biased region" description="Low complexity" evidence="6">
    <location>
        <begin position="446"/>
        <end position="464"/>
    </location>
</feature>
<evidence type="ECO:0000256" key="2">
    <source>
        <dbReference type="ARBA" id="ARBA00022525"/>
    </source>
</evidence>
<feature type="compositionally biased region" description="Basic and acidic residues" evidence="6">
    <location>
        <begin position="205"/>
        <end position="224"/>
    </location>
</feature>
<dbReference type="InterPro" id="IPR036880">
    <property type="entry name" value="Kunitz_BPTI_sf"/>
</dbReference>
<feature type="compositionally biased region" description="Low complexity" evidence="6">
    <location>
        <begin position="410"/>
        <end position="435"/>
    </location>
</feature>
<dbReference type="SUPFAM" id="SSF57362">
    <property type="entry name" value="BPTI-like"/>
    <property type="match status" value="2"/>
</dbReference>
<organism evidence="8 9">
    <name type="scientific">Necator americanus</name>
    <name type="common">Human hookworm</name>
    <dbReference type="NCBI Taxonomy" id="51031"/>
    <lineage>
        <taxon>Eukaryota</taxon>
        <taxon>Metazoa</taxon>
        <taxon>Ecdysozoa</taxon>
        <taxon>Nematoda</taxon>
        <taxon>Chromadorea</taxon>
        <taxon>Rhabditida</taxon>
        <taxon>Rhabditina</taxon>
        <taxon>Rhabditomorpha</taxon>
        <taxon>Strongyloidea</taxon>
        <taxon>Ancylostomatidae</taxon>
        <taxon>Bunostominae</taxon>
        <taxon>Necator</taxon>
    </lineage>
</organism>
<feature type="domain" description="BPTI/Kunitz inhibitor" evidence="7">
    <location>
        <begin position="22"/>
        <end position="72"/>
    </location>
</feature>
<dbReference type="Gene3D" id="4.10.410.10">
    <property type="entry name" value="Pancreatic trypsin inhibitor Kunitz domain"/>
    <property type="match status" value="2"/>
</dbReference>
<feature type="compositionally biased region" description="Low complexity" evidence="6">
    <location>
        <begin position="736"/>
        <end position="751"/>
    </location>
</feature>
<dbReference type="InterPro" id="IPR002223">
    <property type="entry name" value="Kunitz_BPTI"/>
</dbReference>
<feature type="compositionally biased region" description="Polar residues" evidence="6">
    <location>
        <begin position="496"/>
        <end position="505"/>
    </location>
</feature>
<keyword evidence="4" id="KW-0722">Serine protease inhibitor</keyword>
<proteinExistence type="predicted"/>
<feature type="compositionally biased region" description="Basic and acidic residues" evidence="6">
    <location>
        <begin position="783"/>
        <end position="796"/>
    </location>
</feature>
<dbReference type="EMBL" id="JAVFWL010000005">
    <property type="protein sequence ID" value="KAK6755660.1"/>
    <property type="molecule type" value="Genomic_DNA"/>
</dbReference>
<dbReference type="InterPro" id="IPR050098">
    <property type="entry name" value="TFPI/VKTCI-like"/>
</dbReference>
<feature type="region of interest" description="Disordered" evidence="6">
    <location>
        <begin position="922"/>
        <end position="962"/>
    </location>
</feature>
<name>A0ABR1DZ06_NECAM</name>
<feature type="compositionally biased region" description="Polar residues" evidence="6">
    <location>
        <begin position="471"/>
        <end position="488"/>
    </location>
</feature>
<dbReference type="Proteomes" id="UP001303046">
    <property type="component" value="Unassembled WGS sequence"/>
</dbReference>
<dbReference type="PANTHER" id="PTHR10083">
    <property type="entry name" value="KUNITZ-TYPE PROTEASE INHIBITOR-RELATED"/>
    <property type="match status" value="1"/>
</dbReference>
<sequence length="1073" mass="123083">MLLICLFIAASQAQELLSNPRCNLQMDRGSCIQFTVHWYYDRYDHRCRRFYYGGCEGNENRFQTLEECSAACHYEPPSDRERCFQPHDPGTCDNDIERWFFDMNKKQCVCSWWSGCGGNSNLFYSYNHCMFYCGQYAEHGPGIDEKYWGSRNRSALSKSSAAILSQAGSTYQTGFQQSQPSQTVTSHPRIQYFSEGEPLLYRHVGQQDRSRSYQESQSHQDRSRSYQIDQLSQDRSQPYQHGAQRYPRPSQSSRRDGGQFYQDQTQSYQADQPYQDRSQQYPRPSQASRRDSQFYQSQSQSYQADQSYQDRSQSYQQHVQQYPRPSQSSRRDSYQDQSQSYQDRSQQYPRPSQSSRRDSLSYQDQSQTYQAGQHYQDRSQQYPRPSQSSRRDGQSYQDQSQTFNAGQSYQDRSQQYPRPSQSSRRDSQSYQDQSQAYQVGQHYQDRSQQYPRPSQSSRLSSQSYGLPEQQYPGQEQAGRNNYDQTLRSDSGEHQTRIQQSTSPNGRTVVITRTGPGYRDQRVEKQEWRETAQPSSRFSEFRSSTSHSTTSHSHFHHSDSSQGYYHRTGWYNATVPRAHGERIYRYDSGPVTRTHPNGTTTINRQTIYISGNRKPSMKLVQHLPGLVEFTRITPPPPFLTMLPPQLRRKLKKLMKMKIPPRKIRPLPSQATSAQPNRPVTKITEETTFIHWYEDIPTGQNQTMTNSSRWSSNNIERERHTSSRTPASRKSGHREKPSVAVSSQAATSQLTSLDRPASKITEETTLIHWHENIPTGQNQTPANPIDRRPQHGERERHVNNQTPTSQGVTDQRAQSNVFVSSPPPDPRPHQQRRRPQNESLTGPVLVQNVIYPPTSRTQLRQVQELVKPQDEVLDARVVFHTSPPPTTRVEAEPIDIIRPVVTSVPATKVDFDDVLAMESQDDYEDYEEASEEADVITQLPTQAPSSTTTTELPKDPPSYRRPLPPIVMPPPGYGSSTQDDRNANIISGTIAKSNVPTTLSRRTSTIGKSNLEAEKQLHVLPPTSPPTVPAEFPSQSSQWTPIVFPVANQTTTQSTVGEDYTENVEFEIQTIGVDG</sequence>
<comment type="subcellular location">
    <subcellularLocation>
        <location evidence="1">Secreted</location>
    </subcellularLocation>
</comment>
<dbReference type="PROSITE" id="PS00280">
    <property type="entry name" value="BPTI_KUNITZ_1"/>
    <property type="match status" value="1"/>
</dbReference>
<feature type="compositionally biased region" description="Polar residues" evidence="6">
    <location>
        <begin position="696"/>
        <end position="712"/>
    </location>
</feature>
<feature type="compositionally biased region" description="Polar residues" evidence="6">
    <location>
        <begin position="225"/>
        <end position="239"/>
    </location>
</feature>
<evidence type="ECO:0000313" key="8">
    <source>
        <dbReference type="EMBL" id="KAK6755660.1"/>
    </source>
</evidence>
<evidence type="ECO:0000256" key="5">
    <source>
        <dbReference type="ARBA" id="ARBA00023157"/>
    </source>
</evidence>
<comment type="caution">
    <text evidence="8">The sequence shown here is derived from an EMBL/GenBank/DDBJ whole genome shotgun (WGS) entry which is preliminary data.</text>
</comment>
<evidence type="ECO:0000256" key="6">
    <source>
        <dbReference type="SAM" id="MobiDB-lite"/>
    </source>
</evidence>
<feature type="compositionally biased region" description="Polar residues" evidence="6">
    <location>
        <begin position="936"/>
        <end position="949"/>
    </location>
</feature>
<gene>
    <name evidence="8" type="primary">Necator_chrV.g18980</name>
    <name evidence="8" type="ORF">RB195_014189</name>
</gene>
<feature type="compositionally biased region" description="Basic and acidic residues" evidence="6">
    <location>
        <begin position="518"/>
        <end position="529"/>
    </location>
</feature>
<evidence type="ECO:0000256" key="3">
    <source>
        <dbReference type="ARBA" id="ARBA00022690"/>
    </source>
</evidence>
<feature type="compositionally biased region" description="Polar residues" evidence="6">
    <location>
        <begin position="261"/>
        <end position="287"/>
    </location>
</feature>
<feature type="compositionally biased region" description="Polar residues" evidence="6">
    <location>
        <begin position="797"/>
        <end position="817"/>
    </location>
</feature>
<keyword evidence="2" id="KW-0964">Secreted</keyword>
<keyword evidence="3" id="KW-0646">Protease inhibitor</keyword>
<feature type="region of interest" description="Disordered" evidence="6">
    <location>
        <begin position="205"/>
        <end position="562"/>
    </location>
</feature>
<feature type="domain" description="BPTI/Kunitz inhibitor" evidence="7">
    <location>
        <begin position="83"/>
        <end position="133"/>
    </location>
</feature>
<dbReference type="CDD" id="cd00109">
    <property type="entry name" value="Kunitz-type"/>
    <property type="match status" value="2"/>
</dbReference>
<dbReference type="SMART" id="SM00131">
    <property type="entry name" value="KU"/>
    <property type="match status" value="2"/>
</dbReference>
<feature type="compositionally biased region" description="Low complexity" evidence="6">
    <location>
        <begin position="378"/>
        <end position="388"/>
    </location>
</feature>
<feature type="region of interest" description="Disordered" evidence="6">
    <location>
        <begin position="694"/>
        <end position="840"/>
    </location>
</feature>
<keyword evidence="9" id="KW-1185">Reference proteome</keyword>
<feature type="compositionally biased region" description="Low complexity" evidence="6">
    <location>
        <begin position="335"/>
        <end position="367"/>
    </location>
</feature>
<evidence type="ECO:0000256" key="4">
    <source>
        <dbReference type="ARBA" id="ARBA00022900"/>
    </source>
</evidence>
<evidence type="ECO:0000259" key="7">
    <source>
        <dbReference type="PROSITE" id="PS50279"/>
    </source>
</evidence>